<dbReference type="EMBL" id="CP010525">
    <property type="protein sequence ID" value="AJO23516.1"/>
    <property type="molecule type" value="Genomic_DNA"/>
</dbReference>
<reference evidence="2" key="1">
    <citation type="submission" date="2015-01" db="EMBL/GenBank/DDBJ databases">
        <title>Comparative genome analysis of Bacillus coagulans HM-08, Clostridium butyricum HM-68, Bacillus subtilis HM-66 and Bacillus paralicheniformis BL-09.</title>
        <authorList>
            <person name="Zhang H."/>
        </authorList>
    </citation>
    <scope>NUCLEOTIDE SEQUENCE [LARGE SCALE GENOMIC DNA]</scope>
    <source>
        <strain evidence="2">HM-08</strain>
    </source>
</reference>
<evidence type="ECO:0000313" key="1">
    <source>
        <dbReference type="EMBL" id="AJO23516.1"/>
    </source>
</evidence>
<accession>A0AAN0WCJ6</accession>
<dbReference type="Proteomes" id="UP000032024">
    <property type="component" value="Chromosome"/>
</dbReference>
<keyword evidence="2" id="KW-1185">Reference proteome</keyword>
<proteinExistence type="predicted"/>
<gene>
    <name evidence="1" type="ORF">SB48_HM08orf04335</name>
</gene>
<organism evidence="1 2">
    <name type="scientific">Heyndrickxia coagulans</name>
    <name type="common">Weizmannia coagulans</name>
    <dbReference type="NCBI Taxonomy" id="1398"/>
    <lineage>
        <taxon>Bacteria</taxon>
        <taxon>Bacillati</taxon>
        <taxon>Bacillota</taxon>
        <taxon>Bacilli</taxon>
        <taxon>Bacillales</taxon>
        <taxon>Bacillaceae</taxon>
        <taxon>Heyndrickxia</taxon>
    </lineage>
</organism>
<protein>
    <submittedName>
        <fullName evidence="1">Uncharacterized protein</fullName>
    </submittedName>
</protein>
<sequence>MQAKKLQACRLTPFCKRKTDETHDFQLFTGGKPEPTLHFRLAGKSPGCVTAFPLLYREKPLKQAAFRLFLFQAV</sequence>
<name>A0AAN0WCJ6_HEYCO</name>
<evidence type="ECO:0000313" key="2">
    <source>
        <dbReference type="Proteomes" id="UP000032024"/>
    </source>
</evidence>
<dbReference type="AlphaFoldDB" id="A0AAN0WCJ6"/>